<dbReference type="CDD" id="cd06214">
    <property type="entry name" value="PA_degradation_oxidoreductase_like"/>
    <property type="match status" value="1"/>
</dbReference>
<gene>
    <name evidence="11" type="ORF">DFQ08_101343</name>
</gene>
<organism evidence="11 12">
    <name type="scientific">Winogradskyella arenosi</name>
    <dbReference type="NCBI Taxonomy" id="533325"/>
    <lineage>
        <taxon>Bacteria</taxon>
        <taxon>Pseudomonadati</taxon>
        <taxon>Bacteroidota</taxon>
        <taxon>Flavobacteriia</taxon>
        <taxon>Flavobacteriales</taxon>
        <taxon>Flavobacteriaceae</taxon>
        <taxon>Winogradskyella</taxon>
    </lineage>
</organism>
<dbReference type="InterPro" id="IPR039261">
    <property type="entry name" value="FNR_nucleotide-bd"/>
</dbReference>
<dbReference type="RefSeq" id="WP_114308064.1">
    <property type="nucleotide sequence ID" value="NZ_QPJO01000001.1"/>
</dbReference>
<dbReference type="InterPro" id="IPR001041">
    <property type="entry name" value="2Fe-2S_ferredoxin-type"/>
</dbReference>
<feature type="domain" description="FAD-binding FR-type" evidence="10">
    <location>
        <begin position="2"/>
        <end position="106"/>
    </location>
</feature>
<dbReference type="Proteomes" id="UP000253436">
    <property type="component" value="Unassembled WGS sequence"/>
</dbReference>
<comment type="cofactor">
    <cofactor evidence="1">
        <name>FAD</name>
        <dbReference type="ChEBI" id="CHEBI:57692"/>
    </cofactor>
</comment>
<keyword evidence="8" id="KW-0411">Iron-sulfur</keyword>
<evidence type="ECO:0000256" key="5">
    <source>
        <dbReference type="ARBA" id="ARBA00022827"/>
    </source>
</evidence>
<dbReference type="PROSITE" id="PS51384">
    <property type="entry name" value="FAD_FR"/>
    <property type="match status" value="1"/>
</dbReference>
<dbReference type="PROSITE" id="PS51085">
    <property type="entry name" value="2FE2S_FER_2"/>
    <property type="match status" value="1"/>
</dbReference>
<evidence type="ECO:0000259" key="9">
    <source>
        <dbReference type="PROSITE" id="PS51085"/>
    </source>
</evidence>
<dbReference type="PANTHER" id="PTHR47354">
    <property type="entry name" value="NADH OXIDOREDUCTASE HCR"/>
    <property type="match status" value="1"/>
</dbReference>
<dbReference type="PRINTS" id="PR00406">
    <property type="entry name" value="CYTB5RDTASE"/>
</dbReference>
<dbReference type="EMBL" id="QPJO01000001">
    <property type="protein sequence ID" value="RCW93548.1"/>
    <property type="molecule type" value="Genomic_DNA"/>
</dbReference>
<dbReference type="Pfam" id="PF00111">
    <property type="entry name" value="Fer2"/>
    <property type="match status" value="1"/>
</dbReference>
<dbReference type="AlphaFoldDB" id="A0A368ZJE6"/>
<keyword evidence="6" id="KW-0560">Oxidoreductase</keyword>
<keyword evidence="12" id="KW-1185">Reference proteome</keyword>
<keyword evidence="7" id="KW-0408">Iron</keyword>
<dbReference type="OrthoDB" id="9789468at2"/>
<dbReference type="PROSITE" id="PS00197">
    <property type="entry name" value="2FE2S_FER_1"/>
    <property type="match status" value="1"/>
</dbReference>
<dbReference type="GO" id="GO:0051537">
    <property type="term" value="F:2 iron, 2 sulfur cluster binding"/>
    <property type="evidence" value="ECO:0007669"/>
    <property type="project" value="UniProtKB-KW"/>
</dbReference>
<proteinExistence type="predicted"/>
<keyword evidence="3" id="KW-0001">2Fe-2S</keyword>
<dbReference type="InterPro" id="IPR006058">
    <property type="entry name" value="2Fe2S_fd_BS"/>
</dbReference>
<dbReference type="Gene3D" id="2.40.30.10">
    <property type="entry name" value="Translation factors"/>
    <property type="match status" value="1"/>
</dbReference>
<evidence type="ECO:0000313" key="11">
    <source>
        <dbReference type="EMBL" id="RCW93548.1"/>
    </source>
</evidence>
<keyword evidence="2" id="KW-0285">Flavoprotein</keyword>
<dbReference type="InterPro" id="IPR001433">
    <property type="entry name" value="OxRdtase_FAD/NAD-bd"/>
</dbReference>
<evidence type="ECO:0000256" key="2">
    <source>
        <dbReference type="ARBA" id="ARBA00022630"/>
    </source>
</evidence>
<dbReference type="GO" id="GO:0016491">
    <property type="term" value="F:oxidoreductase activity"/>
    <property type="evidence" value="ECO:0007669"/>
    <property type="project" value="UniProtKB-KW"/>
</dbReference>
<evidence type="ECO:0000256" key="1">
    <source>
        <dbReference type="ARBA" id="ARBA00001974"/>
    </source>
</evidence>
<dbReference type="InterPro" id="IPR012675">
    <property type="entry name" value="Beta-grasp_dom_sf"/>
</dbReference>
<evidence type="ECO:0000256" key="6">
    <source>
        <dbReference type="ARBA" id="ARBA00023002"/>
    </source>
</evidence>
<dbReference type="Pfam" id="PF00175">
    <property type="entry name" value="NAD_binding_1"/>
    <property type="match status" value="1"/>
</dbReference>
<protein>
    <submittedName>
        <fullName evidence="11">Ring-1,2-phenylacetyl-CoA epoxidase subunit PaaE</fullName>
    </submittedName>
</protein>
<evidence type="ECO:0000256" key="8">
    <source>
        <dbReference type="ARBA" id="ARBA00023014"/>
    </source>
</evidence>
<accession>A0A368ZJE6</accession>
<keyword evidence="4" id="KW-0479">Metal-binding</keyword>
<dbReference type="InterPro" id="IPR017927">
    <property type="entry name" value="FAD-bd_FR_type"/>
</dbReference>
<comment type="caution">
    <text evidence="11">The sequence shown here is derived from an EMBL/GenBank/DDBJ whole genome shotgun (WGS) entry which is preliminary data.</text>
</comment>
<dbReference type="SUPFAM" id="SSF54292">
    <property type="entry name" value="2Fe-2S ferredoxin-like"/>
    <property type="match status" value="1"/>
</dbReference>
<dbReference type="InterPro" id="IPR008333">
    <property type="entry name" value="Cbr1-like_FAD-bd_dom"/>
</dbReference>
<dbReference type="SUPFAM" id="SSF63380">
    <property type="entry name" value="Riboflavin synthase domain-like"/>
    <property type="match status" value="1"/>
</dbReference>
<evidence type="ECO:0000259" key="10">
    <source>
        <dbReference type="PROSITE" id="PS51384"/>
    </source>
</evidence>
<dbReference type="CDD" id="cd00207">
    <property type="entry name" value="fer2"/>
    <property type="match status" value="1"/>
</dbReference>
<evidence type="ECO:0000313" key="12">
    <source>
        <dbReference type="Proteomes" id="UP000253436"/>
    </source>
</evidence>
<evidence type="ECO:0000256" key="7">
    <source>
        <dbReference type="ARBA" id="ARBA00023004"/>
    </source>
</evidence>
<dbReference type="Gene3D" id="3.10.20.30">
    <property type="match status" value="1"/>
</dbReference>
<dbReference type="Gene3D" id="3.40.50.80">
    <property type="entry name" value="Nucleotide-binding domain of ferredoxin-NADP reductase (FNR) module"/>
    <property type="match status" value="1"/>
</dbReference>
<sequence length="352" mass="38476">MSQFHSLTIQSIDKVTDQSVAITFDVPENLKETFSFTAGQYITLKTTINGEDIRRDYSICASPKSGNLTVAVKAVDGGTFSVYANNSLKAGDVLDVAAPNGRFTFEANPAKTRTIAAFAAGSGITPILSIAKTLLEEEPFSNFILVYGNKSSKNTMFFKDLVELQAQYGNRFHVHFIYSQAREEGALLGRIEKSTVNLIVKNKYKGVTIEKFYLCGPEQMIHTVKEVLVENGVKEKAIAFELFTAPVEAETTAATDLPSGDTKITVLVDEEEFEFSMPKDQSILEAALKQDIDAPYSCQGGICSSCIARVTEGEAKMRQNNILTDGEVEEGLILTCQAHPTSAQIVVDYDDV</sequence>
<keyword evidence="5" id="KW-0274">FAD</keyword>
<reference evidence="11 12" key="1">
    <citation type="submission" date="2018-07" db="EMBL/GenBank/DDBJ databases">
        <title>Genomic Encyclopedia of Type Strains, Phase III (KMG-III): the genomes of soil and plant-associated and newly described type strains.</title>
        <authorList>
            <person name="Whitman W."/>
        </authorList>
    </citation>
    <scope>NUCLEOTIDE SEQUENCE [LARGE SCALE GENOMIC DNA]</scope>
    <source>
        <strain evidence="11 12">CECT 7958</strain>
    </source>
</reference>
<dbReference type="SUPFAM" id="SSF52343">
    <property type="entry name" value="Ferredoxin reductase-like, C-terminal NADP-linked domain"/>
    <property type="match status" value="1"/>
</dbReference>
<dbReference type="InterPro" id="IPR050415">
    <property type="entry name" value="MRET"/>
</dbReference>
<name>A0A368ZJE6_9FLAO</name>
<dbReference type="GO" id="GO:0046872">
    <property type="term" value="F:metal ion binding"/>
    <property type="evidence" value="ECO:0007669"/>
    <property type="project" value="UniProtKB-KW"/>
</dbReference>
<evidence type="ECO:0000256" key="3">
    <source>
        <dbReference type="ARBA" id="ARBA00022714"/>
    </source>
</evidence>
<dbReference type="PANTHER" id="PTHR47354:SF8">
    <property type="entry name" value="1,2-PHENYLACETYL-COA EPOXIDASE, SUBUNIT E"/>
    <property type="match status" value="1"/>
</dbReference>
<dbReference type="InterPro" id="IPR036010">
    <property type="entry name" value="2Fe-2S_ferredoxin-like_sf"/>
</dbReference>
<feature type="domain" description="2Fe-2S ferredoxin-type" evidence="9">
    <location>
        <begin position="262"/>
        <end position="352"/>
    </location>
</feature>
<dbReference type="Pfam" id="PF00970">
    <property type="entry name" value="FAD_binding_6"/>
    <property type="match status" value="1"/>
</dbReference>
<dbReference type="InterPro" id="IPR017938">
    <property type="entry name" value="Riboflavin_synthase-like_b-brl"/>
</dbReference>
<evidence type="ECO:0000256" key="4">
    <source>
        <dbReference type="ARBA" id="ARBA00022723"/>
    </source>
</evidence>
<dbReference type="GO" id="GO:0050660">
    <property type="term" value="F:flavin adenine dinucleotide binding"/>
    <property type="evidence" value="ECO:0007669"/>
    <property type="project" value="TreeGrafter"/>
</dbReference>